<dbReference type="PANTHER" id="PTHR43615">
    <property type="entry name" value="PHOSPHOENOLPYRUVATE SYNTHASE-RELATED"/>
    <property type="match status" value="1"/>
</dbReference>
<dbReference type="OrthoDB" id="97369at2157"/>
<dbReference type="Gene3D" id="3.50.30.10">
    <property type="entry name" value="Phosphohistidine domain"/>
    <property type="match status" value="1"/>
</dbReference>
<dbReference type="Pfam" id="PF00391">
    <property type="entry name" value="PEP-utilizers"/>
    <property type="match status" value="1"/>
</dbReference>
<name>A0A2Z2MH78_THEPR</name>
<dbReference type="Gene3D" id="3.30.1490.20">
    <property type="entry name" value="ATP-grasp fold, A domain"/>
    <property type="match status" value="1"/>
</dbReference>
<dbReference type="InterPro" id="IPR002192">
    <property type="entry name" value="PPDK_AMP/ATP-bd"/>
</dbReference>
<dbReference type="Proteomes" id="UP000250179">
    <property type="component" value="Chromosome"/>
</dbReference>
<dbReference type="InterPro" id="IPR036637">
    <property type="entry name" value="Phosphohistidine_dom_sf"/>
</dbReference>
<dbReference type="Pfam" id="PF01326">
    <property type="entry name" value="PPDK_N"/>
    <property type="match status" value="2"/>
</dbReference>
<dbReference type="GeneID" id="33320454"/>
<dbReference type="SUPFAM" id="SSF52009">
    <property type="entry name" value="Phosphohistidine domain"/>
    <property type="match status" value="1"/>
</dbReference>
<proteinExistence type="predicted"/>
<dbReference type="InterPro" id="IPR051549">
    <property type="entry name" value="PEP_Utilizing_Enz"/>
</dbReference>
<gene>
    <name evidence="3" type="ORF">A3L09_08515</name>
</gene>
<dbReference type="RefSeq" id="WP_088858552.1">
    <property type="nucleotide sequence ID" value="NZ_CP014862.1"/>
</dbReference>
<dbReference type="PANTHER" id="PTHR43615:SF1">
    <property type="entry name" value="PPDK_N DOMAIN-CONTAINING PROTEIN"/>
    <property type="match status" value="1"/>
</dbReference>
<evidence type="ECO:0000259" key="2">
    <source>
        <dbReference type="Pfam" id="PF01326"/>
    </source>
</evidence>
<accession>A0A2Z2MH78</accession>
<dbReference type="AlphaFoldDB" id="A0A2Z2MH78"/>
<dbReference type="GO" id="GO:0005524">
    <property type="term" value="F:ATP binding"/>
    <property type="evidence" value="ECO:0007669"/>
    <property type="project" value="InterPro"/>
</dbReference>
<dbReference type="GO" id="GO:0016301">
    <property type="term" value="F:kinase activity"/>
    <property type="evidence" value="ECO:0007669"/>
    <property type="project" value="InterPro"/>
</dbReference>
<sequence length="498" mass="56891">MFVRSLSAGGSVEEIGNKAHRLSILTRYFNVPIGFVVTTRAYDLWKEEGKLPHEVVEEVGEYFNSPYLLEGEFPVVVRSSATAEDGSKASFAGVFESVTGIKSFDDLIRGIERVFESTGSERVRTYMERMGLKEEPRMAAIVQKEITPKFAGVLFTRSPSELEKALVEFVRGSGEELVGGRKSGERVLLPRNPDKVENELMRELLTVGLEVESLFGRPQDIEWAYDGTLWILQSRDITVLNQTREVEDFKTENWHALKGIPANPGVARGRARFVLDDQPPEEAERVFKESEVLVTYVLHVEHYNLFAKAAGIVTKVDSILSHPAIIARELGIPCVVGVDVEAIREGDEVIVDGNEGAVYVRNPRRVLRGVELWKSSYREDETVRELKEGYLRALEKLSPKEMENVIVEAFSLVQELYPTERERALNVYYFINWLMEEETPRLLAKRFDVLDAFSRADRGERPRTDEEARLFKIYRLLKAFINYTDERVKDIPEMLFRI</sequence>
<keyword evidence="4" id="KW-1185">Reference proteome</keyword>
<evidence type="ECO:0000313" key="3">
    <source>
        <dbReference type="EMBL" id="ASJ03294.1"/>
    </source>
</evidence>
<evidence type="ECO:0000313" key="4">
    <source>
        <dbReference type="Proteomes" id="UP000250179"/>
    </source>
</evidence>
<reference evidence="3 4" key="1">
    <citation type="submission" date="2016-03" db="EMBL/GenBank/DDBJ databases">
        <title>Complete genome sequence of Thermococcus profundus strain DT5432.</title>
        <authorList>
            <person name="Oger P.M."/>
        </authorList>
    </citation>
    <scope>NUCLEOTIDE SEQUENCE [LARGE SCALE GENOMIC DNA]</scope>
    <source>
        <strain evidence="3 4">DT 5432</strain>
    </source>
</reference>
<dbReference type="EMBL" id="CP014862">
    <property type="protein sequence ID" value="ASJ03294.1"/>
    <property type="molecule type" value="Genomic_DNA"/>
</dbReference>
<feature type="domain" description="Pyruvate phosphate dikinase AMP/ATP-binding" evidence="2">
    <location>
        <begin position="48"/>
        <end position="193"/>
    </location>
</feature>
<dbReference type="KEGG" id="tprf:A3L09_08515"/>
<dbReference type="InterPro" id="IPR013815">
    <property type="entry name" value="ATP_grasp_subdomain_1"/>
</dbReference>
<evidence type="ECO:0000259" key="1">
    <source>
        <dbReference type="Pfam" id="PF00391"/>
    </source>
</evidence>
<feature type="domain" description="PEP-utilising enzyme mobile" evidence="1">
    <location>
        <begin position="287"/>
        <end position="356"/>
    </location>
</feature>
<dbReference type="SUPFAM" id="SSF56059">
    <property type="entry name" value="Glutathione synthetase ATP-binding domain-like"/>
    <property type="match status" value="1"/>
</dbReference>
<feature type="domain" description="Pyruvate phosphate dikinase AMP/ATP-binding" evidence="2">
    <location>
        <begin position="195"/>
        <end position="250"/>
    </location>
</feature>
<protein>
    <recommendedName>
        <fullName evidence="5">Phosphoenolpyruvate synthase</fullName>
    </recommendedName>
</protein>
<evidence type="ECO:0008006" key="5">
    <source>
        <dbReference type="Google" id="ProtNLM"/>
    </source>
</evidence>
<organism evidence="3 4">
    <name type="scientific">Thermococcus profundus</name>
    <dbReference type="NCBI Taxonomy" id="49899"/>
    <lineage>
        <taxon>Archaea</taxon>
        <taxon>Methanobacteriati</taxon>
        <taxon>Methanobacteriota</taxon>
        <taxon>Thermococci</taxon>
        <taxon>Thermococcales</taxon>
        <taxon>Thermococcaceae</taxon>
        <taxon>Thermococcus</taxon>
    </lineage>
</organism>
<dbReference type="Gene3D" id="3.30.470.20">
    <property type="entry name" value="ATP-grasp fold, B domain"/>
    <property type="match status" value="1"/>
</dbReference>
<dbReference type="InterPro" id="IPR008279">
    <property type="entry name" value="PEP-util_enz_mobile_dom"/>
</dbReference>